<feature type="signal peptide" evidence="1">
    <location>
        <begin position="1"/>
        <end position="29"/>
    </location>
</feature>
<protein>
    <recommendedName>
        <fullName evidence="2">DUF732 domain-containing protein</fullName>
    </recommendedName>
</protein>
<feature type="domain" description="DUF732" evidence="2">
    <location>
        <begin position="33"/>
        <end position="103"/>
    </location>
</feature>
<dbReference type="Proteomes" id="UP000192707">
    <property type="component" value="Unassembled WGS sequence"/>
</dbReference>
<proteinExistence type="predicted"/>
<evidence type="ECO:0000256" key="1">
    <source>
        <dbReference type="SAM" id="SignalP"/>
    </source>
</evidence>
<reference evidence="3 4" key="1">
    <citation type="submission" date="2016-12" db="EMBL/GenBank/DDBJ databases">
        <title>The new phylogeny of genus Mycobacterium.</title>
        <authorList>
            <person name="Tortoli E."/>
            <person name="Trovato A."/>
            <person name="Cirillo D.M."/>
        </authorList>
    </citation>
    <scope>NUCLEOTIDE SEQUENCE [LARGE SCALE GENOMIC DNA]</scope>
    <source>
        <strain evidence="3 4">DSM 45069</strain>
    </source>
</reference>
<accession>A0A1W9ZC01</accession>
<keyword evidence="4" id="KW-1185">Reference proteome</keyword>
<dbReference type="RefSeq" id="WP_158085898.1">
    <property type="nucleotide sequence ID" value="NZ_MVHG01000053.1"/>
</dbReference>
<evidence type="ECO:0000313" key="4">
    <source>
        <dbReference type="Proteomes" id="UP000192707"/>
    </source>
</evidence>
<dbReference type="EMBL" id="MVHG01000053">
    <property type="protein sequence ID" value="ORA11436.1"/>
    <property type="molecule type" value="Genomic_DNA"/>
</dbReference>
<sequence length="115" mass="12263">MEARAVMKGVTFTTAALIAGLVSTPIACADPNNDFIATIAAHGVLIINNRDVVEGLNLGEQVCRHLRDRSTPMAERGILVRNGSSMDQALWIVRAAQTDLCPDTPFDPGATYGQP</sequence>
<keyword evidence="1" id="KW-0732">Signal</keyword>
<evidence type="ECO:0000313" key="3">
    <source>
        <dbReference type="EMBL" id="ORA11436.1"/>
    </source>
</evidence>
<evidence type="ECO:0000259" key="2">
    <source>
        <dbReference type="Pfam" id="PF05305"/>
    </source>
</evidence>
<dbReference type="InterPro" id="IPR007969">
    <property type="entry name" value="DUF732"/>
</dbReference>
<name>A0A1W9ZC01_MYCAI</name>
<dbReference type="AlphaFoldDB" id="A0A1W9ZC01"/>
<dbReference type="Pfam" id="PF05305">
    <property type="entry name" value="DUF732"/>
    <property type="match status" value="1"/>
</dbReference>
<feature type="chain" id="PRO_5013117578" description="DUF732 domain-containing protein" evidence="1">
    <location>
        <begin position="30"/>
        <end position="115"/>
    </location>
</feature>
<comment type="caution">
    <text evidence="3">The sequence shown here is derived from an EMBL/GenBank/DDBJ whole genome shotgun (WGS) entry which is preliminary data.</text>
</comment>
<organism evidence="3 4">
    <name type="scientific">Mycobacterium arosiense ATCC BAA-1401 = DSM 45069</name>
    <dbReference type="NCBI Taxonomy" id="1265311"/>
    <lineage>
        <taxon>Bacteria</taxon>
        <taxon>Bacillati</taxon>
        <taxon>Actinomycetota</taxon>
        <taxon>Actinomycetes</taxon>
        <taxon>Mycobacteriales</taxon>
        <taxon>Mycobacteriaceae</taxon>
        <taxon>Mycobacterium</taxon>
        <taxon>Mycobacterium avium complex (MAC)</taxon>
    </lineage>
</organism>
<gene>
    <name evidence="3" type="ORF">BST14_18705</name>
</gene>